<sequence length="79" mass="8814">MRSHNRPQNSAQKKSNKSSISDQAIELLALFDFAQEKEDRNSGIDRLLLLLLLVHPHFLSQSSVLATVGNYPNLISALL</sequence>
<protein>
    <submittedName>
        <fullName evidence="1">Uncharacterized protein</fullName>
    </submittedName>
</protein>
<dbReference type="EMBL" id="CM042045">
    <property type="protein sequence ID" value="KAI3683842.1"/>
    <property type="molecule type" value="Genomic_DNA"/>
</dbReference>
<keyword evidence="2" id="KW-1185">Reference proteome</keyword>
<organism evidence="1 2">
    <name type="scientific">Smallanthus sonchifolius</name>
    <dbReference type="NCBI Taxonomy" id="185202"/>
    <lineage>
        <taxon>Eukaryota</taxon>
        <taxon>Viridiplantae</taxon>
        <taxon>Streptophyta</taxon>
        <taxon>Embryophyta</taxon>
        <taxon>Tracheophyta</taxon>
        <taxon>Spermatophyta</taxon>
        <taxon>Magnoliopsida</taxon>
        <taxon>eudicotyledons</taxon>
        <taxon>Gunneridae</taxon>
        <taxon>Pentapetalae</taxon>
        <taxon>asterids</taxon>
        <taxon>campanulids</taxon>
        <taxon>Asterales</taxon>
        <taxon>Asteraceae</taxon>
        <taxon>Asteroideae</taxon>
        <taxon>Heliantheae alliance</taxon>
        <taxon>Millerieae</taxon>
        <taxon>Smallanthus</taxon>
    </lineage>
</organism>
<reference evidence="2" key="1">
    <citation type="journal article" date="2022" name="Mol. Ecol. Resour.">
        <title>The genomes of chicory, endive, great burdock and yacon provide insights into Asteraceae palaeo-polyploidization history and plant inulin production.</title>
        <authorList>
            <person name="Fan W."/>
            <person name="Wang S."/>
            <person name="Wang H."/>
            <person name="Wang A."/>
            <person name="Jiang F."/>
            <person name="Liu H."/>
            <person name="Zhao H."/>
            <person name="Xu D."/>
            <person name="Zhang Y."/>
        </authorList>
    </citation>
    <scope>NUCLEOTIDE SEQUENCE [LARGE SCALE GENOMIC DNA]</scope>
    <source>
        <strain evidence="2">cv. Yunnan</strain>
    </source>
</reference>
<evidence type="ECO:0000313" key="1">
    <source>
        <dbReference type="EMBL" id="KAI3683842.1"/>
    </source>
</evidence>
<proteinExistence type="predicted"/>
<dbReference type="Proteomes" id="UP001056120">
    <property type="component" value="Linkage Group LG28"/>
</dbReference>
<comment type="caution">
    <text evidence="1">The sequence shown here is derived from an EMBL/GenBank/DDBJ whole genome shotgun (WGS) entry which is preliminary data.</text>
</comment>
<evidence type="ECO:0000313" key="2">
    <source>
        <dbReference type="Proteomes" id="UP001056120"/>
    </source>
</evidence>
<gene>
    <name evidence="1" type="ORF">L1987_84357</name>
</gene>
<name>A0ACB8YF56_9ASTR</name>
<reference evidence="1 2" key="2">
    <citation type="journal article" date="2022" name="Mol. Ecol. Resour.">
        <title>The genomes of chicory, endive, great burdock and yacon provide insights into Asteraceae paleo-polyploidization history and plant inulin production.</title>
        <authorList>
            <person name="Fan W."/>
            <person name="Wang S."/>
            <person name="Wang H."/>
            <person name="Wang A."/>
            <person name="Jiang F."/>
            <person name="Liu H."/>
            <person name="Zhao H."/>
            <person name="Xu D."/>
            <person name="Zhang Y."/>
        </authorList>
    </citation>
    <scope>NUCLEOTIDE SEQUENCE [LARGE SCALE GENOMIC DNA]</scope>
    <source>
        <strain evidence="2">cv. Yunnan</strain>
        <tissue evidence="1">Leaves</tissue>
    </source>
</reference>
<accession>A0ACB8YF56</accession>